<keyword evidence="3 5" id="KW-0012">Acyltransferase</keyword>
<evidence type="ECO:0000313" key="6">
    <source>
        <dbReference type="Proteomes" id="UP001169063"/>
    </source>
</evidence>
<organism evidence="5 6">
    <name type="scientific">Peiella sedimenti</name>
    <dbReference type="NCBI Taxonomy" id="3061083"/>
    <lineage>
        <taxon>Bacteria</taxon>
        <taxon>Pseudomonadati</taxon>
        <taxon>Pseudomonadota</taxon>
        <taxon>Alphaproteobacteria</taxon>
        <taxon>Caulobacterales</taxon>
        <taxon>Caulobacteraceae</taxon>
        <taxon>Peiella</taxon>
    </lineage>
</organism>
<accession>A0ABT8SH96</accession>
<dbReference type="Proteomes" id="UP001169063">
    <property type="component" value="Unassembled WGS sequence"/>
</dbReference>
<dbReference type="CDD" id="cd07989">
    <property type="entry name" value="LPLAT_AGPAT-like"/>
    <property type="match status" value="1"/>
</dbReference>
<evidence type="ECO:0000313" key="5">
    <source>
        <dbReference type="EMBL" id="MDO1557908.1"/>
    </source>
</evidence>
<sequence>MLTLRRLLFTAWLYLSMPVYAVGLSPALLMSHRPAMGVIKLWAKGVLFGLRWIMGVKVEFRGLEANRPAGAGLVAGKHQSMLDVVAPFTVLDDPCFVMKKELMPLPFFGWFAWKTGMIPVDRAGHAKALKDMVRHARDRLAHGRQILIFPEGTRTLPGADPDYKPGVAALYREVDAPCYPVATNSGLCWPAKGIAFNPGVVVYEYLPPIPPGLKRAAFMAAVKDALEPASNALLQEAANSDRASSKARF</sequence>
<gene>
    <name evidence="5" type="ORF">Q0812_00520</name>
</gene>
<dbReference type="SUPFAM" id="SSF69593">
    <property type="entry name" value="Glycerol-3-phosphate (1)-acyltransferase"/>
    <property type="match status" value="1"/>
</dbReference>
<evidence type="ECO:0000259" key="4">
    <source>
        <dbReference type="SMART" id="SM00563"/>
    </source>
</evidence>
<dbReference type="PANTHER" id="PTHR10434">
    <property type="entry name" value="1-ACYL-SN-GLYCEROL-3-PHOSPHATE ACYLTRANSFERASE"/>
    <property type="match status" value="1"/>
</dbReference>
<name>A0ABT8SH96_9CAUL</name>
<dbReference type="SMART" id="SM00563">
    <property type="entry name" value="PlsC"/>
    <property type="match status" value="1"/>
</dbReference>
<dbReference type="PANTHER" id="PTHR10434:SF40">
    <property type="entry name" value="1-ACYL-SN-GLYCEROL-3-PHOSPHATE ACYLTRANSFERASE"/>
    <property type="match status" value="1"/>
</dbReference>
<protein>
    <submittedName>
        <fullName evidence="5">Lysophospholipid acyltransferase family protein</fullName>
    </submittedName>
</protein>
<keyword evidence="2" id="KW-0808">Transferase</keyword>
<evidence type="ECO:0000256" key="3">
    <source>
        <dbReference type="ARBA" id="ARBA00023315"/>
    </source>
</evidence>
<dbReference type="GO" id="GO:0016746">
    <property type="term" value="F:acyltransferase activity"/>
    <property type="evidence" value="ECO:0007669"/>
    <property type="project" value="UniProtKB-KW"/>
</dbReference>
<reference evidence="5" key="1">
    <citation type="submission" date="2023-07" db="EMBL/GenBank/DDBJ databases">
        <title>Brevundimonas soil sp. nov., isolated from the soil of chemical plant.</title>
        <authorList>
            <person name="Wu N."/>
        </authorList>
    </citation>
    <scope>NUCLEOTIDE SEQUENCE</scope>
    <source>
        <strain evidence="5">XZ-24</strain>
    </source>
</reference>
<evidence type="ECO:0000256" key="1">
    <source>
        <dbReference type="ARBA" id="ARBA00005189"/>
    </source>
</evidence>
<evidence type="ECO:0000256" key="2">
    <source>
        <dbReference type="ARBA" id="ARBA00022679"/>
    </source>
</evidence>
<dbReference type="RefSeq" id="WP_302108338.1">
    <property type="nucleotide sequence ID" value="NZ_JAUKTR010000001.1"/>
</dbReference>
<comment type="pathway">
    <text evidence="1">Lipid metabolism.</text>
</comment>
<feature type="domain" description="Phospholipid/glycerol acyltransferase" evidence="4">
    <location>
        <begin position="72"/>
        <end position="186"/>
    </location>
</feature>
<proteinExistence type="predicted"/>
<dbReference type="InterPro" id="IPR002123">
    <property type="entry name" value="Plipid/glycerol_acylTrfase"/>
</dbReference>
<comment type="caution">
    <text evidence="5">The sequence shown here is derived from an EMBL/GenBank/DDBJ whole genome shotgun (WGS) entry which is preliminary data.</text>
</comment>
<dbReference type="Pfam" id="PF01553">
    <property type="entry name" value="Acyltransferase"/>
    <property type="match status" value="1"/>
</dbReference>
<dbReference type="EMBL" id="JAUKTR010000001">
    <property type="protein sequence ID" value="MDO1557908.1"/>
    <property type="molecule type" value="Genomic_DNA"/>
</dbReference>
<keyword evidence="6" id="KW-1185">Reference proteome</keyword>